<evidence type="ECO:0000313" key="4">
    <source>
        <dbReference type="Proteomes" id="UP000238348"/>
    </source>
</evidence>
<dbReference type="PRINTS" id="PR00080">
    <property type="entry name" value="SDRFAMILY"/>
</dbReference>
<dbReference type="Gene3D" id="3.40.50.720">
    <property type="entry name" value="NAD(P)-binding Rossmann-like Domain"/>
    <property type="match status" value="1"/>
</dbReference>
<organism evidence="3 4">
    <name type="scientific">Sorangium cellulosum</name>
    <name type="common">Polyangium cellulosum</name>
    <dbReference type="NCBI Taxonomy" id="56"/>
    <lineage>
        <taxon>Bacteria</taxon>
        <taxon>Pseudomonadati</taxon>
        <taxon>Myxococcota</taxon>
        <taxon>Polyangia</taxon>
        <taxon>Polyangiales</taxon>
        <taxon>Polyangiaceae</taxon>
        <taxon>Sorangium</taxon>
    </lineage>
</organism>
<dbReference type="PANTHER" id="PTHR48107">
    <property type="entry name" value="NADPH-DEPENDENT ALDEHYDE REDUCTASE-LIKE PROTEIN, CHLOROPLASTIC-RELATED"/>
    <property type="match status" value="1"/>
</dbReference>
<name>A0A2L0ELN6_SORCE</name>
<keyword evidence="2" id="KW-0560">Oxidoreductase</keyword>
<evidence type="ECO:0000256" key="2">
    <source>
        <dbReference type="ARBA" id="ARBA00023002"/>
    </source>
</evidence>
<dbReference type="GO" id="GO:0016614">
    <property type="term" value="F:oxidoreductase activity, acting on CH-OH group of donors"/>
    <property type="evidence" value="ECO:0007669"/>
    <property type="project" value="UniProtKB-ARBA"/>
</dbReference>
<accession>A0A2L0ELN6</accession>
<dbReference type="NCBIfam" id="NF004777">
    <property type="entry name" value="PRK06123.1"/>
    <property type="match status" value="1"/>
</dbReference>
<evidence type="ECO:0000313" key="3">
    <source>
        <dbReference type="EMBL" id="AUX40200.1"/>
    </source>
</evidence>
<sequence>MLITGGSRGIGAATALLAARRGYAVAVSYLRDEGAAKRVVDEIHTHGGTAIAVRADVGREEDVVRMFQAVDDALGPAAVLVNNAGVLERQTRLEHIDEARLHRIFSTNVAGSFLCAREAVRRMSTLRGGGGGAIVNVSSRAAQLGSPGEYIDYAASKAAVDALTVGLAKEVAAEGIRVNAVRPGIIETDIHASGGDPGRVERLKASLPLGRAGSPEEVAHAILWLASKEASYCTGSILDVGGGR</sequence>
<dbReference type="AlphaFoldDB" id="A0A2L0ELN6"/>
<dbReference type="InterPro" id="IPR036291">
    <property type="entry name" value="NAD(P)-bd_dom_sf"/>
</dbReference>
<evidence type="ECO:0000256" key="1">
    <source>
        <dbReference type="ARBA" id="ARBA00006484"/>
    </source>
</evidence>
<dbReference type="FunFam" id="3.40.50.720:FF:000084">
    <property type="entry name" value="Short-chain dehydrogenase reductase"/>
    <property type="match status" value="1"/>
</dbReference>
<comment type="similarity">
    <text evidence="1">Belongs to the short-chain dehydrogenases/reductases (SDR) family.</text>
</comment>
<dbReference type="SUPFAM" id="SSF51735">
    <property type="entry name" value="NAD(P)-binding Rossmann-fold domains"/>
    <property type="match status" value="1"/>
</dbReference>
<proteinExistence type="inferred from homology"/>
<reference evidence="3 4" key="1">
    <citation type="submission" date="2015-09" db="EMBL/GenBank/DDBJ databases">
        <title>Sorangium comparison.</title>
        <authorList>
            <person name="Zaburannyi N."/>
            <person name="Bunk B."/>
            <person name="Overmann J."/>
            <person name="Mueller R."/>
        </authorList>
    </citation>
    <scope>NUCLEOTIDE SEQUENCE [LARGE SCALE GENOMIC DNA]</scope>
    <source>
        <strain evidence="3 4">So ce26</strain>
    </source>
</reference>
<protein>
    <submittedName>
        <fullName evidence="3">3-ketoacyl-ACP reductase</fullName>
    </submittedName>
</protein>
<gene>
    <name evidence="3" type="primary">fabG</name>
    <name evidence="3" type="ORF">SOCE26_015990</name>
</gene>
<dbReference type="Proteomes" id="UP000238348">
    <property type="component" value="Chromosome"/>
</dbReference>
<dbReference type="PANTHER" id="PTHR48107:SF7">
    <property type="entry name" value="RE15974P"/>
    <property type="match status" value="1"/>
</dbReference>
<dbReference type="PRINTS" id="PR00081">
    <property type="entry name" value="GDHRDH"/>
</dbReference>
<dbReference type="CDD" id="cd05233">
    <property type="entry name" value="SDR_c"/>
    <property type="match status" value="1"/>
</dbReference>
<dbReference type="Pfam" id="PF13561">
    <property type="entry name" value="adh_short_C2"/>
    <property type="match status" value="1"/>
</dbReference>
<dbReference type="EMBL" id="CP012673">
    <property type="protein sequence ID" value="AUX40200.1"/>
    <property type="molecule type" value="Genomic_DNA"/>
</dbReference>
<dbReference type="InterPro" id="IPR002347">
    <property type="entry name" value="SDR_fam"/>
</dbReference>